<evidence type="ECO:0000313" key="3">
    <source>
        <dbReference type="EMBL" id="CEN61974.1"/>
    </source>
</evidence>
<dbReference type="Gene3D" id="3.20.20.80">
    <property type="entry name" value="Glycosidases"/>
    <property type="match status" value="1"/>
</dbReference>
<dbReference type="OMA" id="SYFMVAQ"/>
<keyword evidence="4" id="KW-1185">Reference proteome</keyword>
<feature type="signal peptide" evidence="1">
    <location>
        <begin position="1"/>
        <end position="18"/>
    </location>
</feature>
<sequence length="272" mass="29548">MVSFKYLSTALLAASAVAAPHGHSHQRLHAQKRTGTSSKRGAAYNDATLVQQLSNSGLVSWAYDWNMYTMGDLPSEVEFVPMLWGTKMFTGWFAAIQTLLSSGSEYILGFNEPDMPSQAAMTSSDAASYYRQYISPLSGQAKLVSPAVTNGVGDDVGLDWARNFLDSCTDCGVTALAVHWYGDTADDFKTFIGKATDLAAEYNLAETWVTEFALNSDFSNTGGTETSADFLGEVLPWLDEQTAVSRYAYYMCADGYLLKGSDLSLSGEKYTS</sequence>
<evidence type="ECO:0000313" key="4">
    <source>
        <dbReference type="Proteomes" id="UP000054771"/>
    </source>
</evidence>
<evidence type="ECO:0000259" key="2">
    <source>
        <dbReference type="Pfam" id="PF11790"/>
    </source>
</evidence>
<proteinExistence type="predicted"/>
<dbReference type="FunFam" id="3.20.20.80:FF:000271">
    <property type="entry name" value="Alkali-sensitive linkage protein 1"/>
    <property type="match status" value="1"/>
</dbReference>
<dbReference type="GO" id="GO:0009277">
    <property type="term" value="C:fungal-type cell wall"/>
    <property type="evidence" value="ECO:0007669"/>
    <property type="project" value="TreeGrafter"/>
</dbReference>
<dbReference type="GO" id="GO:0071966">
    <property type="term" value="P:fungal-type cell wall polysaccharide metabolic process"/>
    <property type="evidence" value="ECO:0007669"/>
    <property type="project" value="TreeGrafter"/>
</dbReference>
<reference evidence="4" key="1">
    <citation type="journal article" date="2016" name="Genome Announc.">
        <title>Draft genome sequences of fungus Aspergillus calidoustus.</title>
        <authorList>
            <person name="Horn F."/>
            <person name="Linde J."/>
            <person name="Mattern D.J."/>
            <person name="Walther G."/>
            <person name="Guthke R."/>
            <person name="Scherlach K."/>
            <person name="Martin K."/>
            <person name="Brakhage A.A."/>
            <person name="Petzke L."/>
            <person name="Valiante V."/>
        </authorList>
    </citation>
    <scope>NUCLEOTIDE SEQUENCE [LARGE SCALE GENOMIC DNA]</scope>
    <source>
        <strain evidence="4">SF006504</strain>
    </source>
</reference>
<organism evidence="3 4">
    <name type="scientific">Aspergillus calidoustus</name>
    <dbReference type="NCBI Taxonomy" id="454130"/>
    <lineage>
        <taxon>Eukaryota</taxon>
        <taxon>Fungi</taxon>
        <taxon>Dikarya</taxon>
        <taxon>Ascomycota</taxon>
        <taxon>Pezizomycotina</taxon>
        <taxon>Eurotiomycetes</taxon>
        <taxon>Eurotiomycetidae</taxon>
        <taxon>Eurotiales</taxon>
        <taxon>Aspergillaceae</taxon>
        <taxon>Aspergillus</taxon>
        <taxon>Aspergillus subgen. Nidulantes</taxon>
    </lineage>
</organism>
<dbReference type="PANTHER" id="PTHR34154:SF10">
    <property type="entry name" value="ASL1-LIKE GLYCOSYL HYDROLASE CATALYTIC DOMAIN-CONTAINING PROTEIN"/>
    <property type="match status" value="1"/>
</dbReference>
<name>A0A0U5GQU7_ASPCI</name>
<evidence type="ECO:0000256" key="1">
    <source>
        <dbReference type="SAM" id="SignalP"/>
    </source>
</evidence>
<dbReference type="OrthoDB" id="43654at2759"/>
<dbReference type="InterPro" id="IPR024655">
    <property type="entry name" value="Asl1_glyco_hydro_catalytic"/>
</dbReference>
<dbReference type="Proteomes" id="UP000054771">
    <property type="component" value="Unassembled WGS sequence"/>
</dbReference>
<feature type="chain" id="PRO_5006858116" description="Asl1-like glycosyl hydrolase catalytic domain-containing protein" evidence="1">
    <location>
        <begin position="19"/>
        <end position="272"/>
    </location>
</feature>
<dbReference type="InterPro" id="IPR053183">
    <property type="entry name" value="ASL1"/>
</dbReference>
<dbReference type="Pfam" id="PF11790">
    <property type="entry name" value="Glyco_hydro_cc"/>
    <property type="match status" value="1"/>
</dbReference>
<dbReference type="EMBL" id="CDMC01000006">
    <property type="protein sequence ID" value="CEN61974.1"/>
    <property type="molecule type" value="Genomic_DNA"/>
</dbReference>
<dbReference type="AlphaFoldDB" id="A0A0U5GQU7"/>
<dbReference type="STRING" id="454130.A0A0U5GQU7"/>
<keyword evidence="1" id="KW-0732">Signal</keyword>
<protein>
    <recommendedName>
        <fullName evidence="2">Asl1-like glycosyl hydrolase catalytic domain-containing protein</fullName>
    </recommendedName>
</protein>
<dbReference type="InterPro" id="IPR017853">
    <property type="entry name" value="GH"/>
</dbReference>
<accession>A0A0U5GQU7</accession>
<dbReference type="SUPFAM" id="SSF51445">
    <property type="entry name" value="(Trans)glycosidases"/>
    <property type="match status" value="1"/>
</dbReference>
<feature type="domain" description="Asl1-like glycosyl hydrolase catalytic" evidence="2">
    <location>
        <begin position="41"/>
        <end position="270"/>
    </location>
</feature>
<dbReference type="PANTHER" id="PTHR34154">
    <property type="entry name" value="ALKALI-SENSITIVE LINKAGE PROTEIN 1"/>
    <property type="match status" value="1"/>
</dbReference>
<gene>
    <name evidence="3" type="ORF">ASPCAL08617</name>
</gene>